<dbReference type="PANTHER" id="PTHR34388">
    <property type="entry name" value="DNA POLYMERASE III SUBUNIT DELTA"/>
    <property type="match status" value="1"/>
</dbReference>
<evidence type="ECO:0000256" key="3">
    <source>
        <dbReference type="ARBA" id="ARBA00022679"/>
    </source>
</evidence>
<dbReference type="InterPro" id="IPR032780">
    <property type="entry name" value="DNA_pol3_delt_C"/>
</dbReference>
<evidence type="ECO:0000256" key="7">
    <source>
        <dbReference type="ARBA" id="ARBA00034754"/>
    </source>
</evidence>
<feature type="domain" description="DNA polymerase III delta N-terminal" evidence="9">
    <location>
        <begin position="9"/>
        <end position="127"/>
    </location>
</feature>
<organism evidence="11">
    <name type="scientific">marine metagenome</name>
    <dbReference type="NCBI Taxonomy" id="408172"/>
    <lineage>
        <taxon>unclassified sequences</taxon>
        <taxon>metagenomes</taxon>
        <taxon>ecological metagenomes</taxon>
    </lineage>
</organism>
<dbReference type="GO" id="GO:0006261">
    <property type="term" value="P:DNA-templated DNA replication"/>
    <property type="evidence" value="ECO:0007669"/>
    <property type="project" value="TreeGrafter"/>
</dbReference>
<sequence length="330" mass="36298">MTKGLDNAYLLFGAEPLLVEESAEAIRSAARDQGVEEILRYTAGVDLDWKQILSAGQALSLFATRRMLEIRLPTGRPGDTGAEVLAAFLNDTDSTDHLVVILGKVDKSIQSSKWFKAMESQSTAVEARAVTGQQLPAWIRERLRAEGIKATPGAIDRLAYYSEGNLLFAAQEISKLPLLLDGAELDENALDSLVSDQARFSVFALVDAALAGKTAEAVRMLHGLQREGSEAILVNWAFAREVRSLYPMSLEIAKGADRKSVFQRYRVWRSRAACISAALGRLNPEDFRELLQQLAQSDQVLKGQRQAPGGVWAELERVILMLCGINVLQR</sequence>
<gene>
    <name evidence="11" type="ORF">METZ01_LOCUS273890</name>
</gene>
<keyword evidence="5" id="KW-0235">DNA replication</keyword>
<dbReference type="NCBIfam" id="TIGR01128">
    <property type="entry name" value="holA"/>
    <property type="match status" value="1"/>
</dbReference>
<reference evidence="11" key="1">
    <citation type="submission" date="2018-05" db="EMBL/GenBank/DDBJ databases">
        <authorList>
            <person name="Lanie J.A."/>
            <person name="Ng W.-L."/>
            <person name="Kazmierczak K.M."/>
            <person name="Andrzejewski T.M."/>
            <person name="Davidsen T.M."/>
            <person name="Wayne K.J."/>
            <person name="Tettelin H."/>
            <person name="Glass J.I."/>
            <person name="Rusch D."/>
            <person name="Podicherti R."/>
            <person name="Tsui H.-C.T."/>
            <person name="Winkler M.E."/>
        </authorList>
    </citation>
    <scope>NUCLEOTIDE SEQUENCE</scope>
</reference>
<dbReference type="EC" id="2.7.7.7" evidence="1"/>
<dbReference type="InterPro" id="IPR005790">
    <property type="entry name" value="DNA_polIII_delta"/>
</dbReference>
<evidence type="ECO:0000256" key="8">
    <source>
        <dbReference type="ARBA" id="ARBA00049244"/>
    </source>
</evidence>
<evidence type="ECO:0000256" key="1">
    <source>
        <dbReference type="ARBA" id="ARBA00012417"/>
    </source>
</evidence>
<evidence type="ECO:0000259" key="10">
    <source>
        <dbReference type="Pfam" id="PF14840"/>
    </source>
</evidence>
<name>A0A382KAL4_9ZZZZ</name>
<dbReference type="PANTHER" id="PTHR34388:SF1">
    <property type="entry name" value="DNA POLYMERASE III SUBUNIT DELTA"/>
    <property type="match status" value="1"/>
</dbReference>
<dbReference type="InterPro" id="IPR008921">
    <property type="entry name" value="DNA_pol3_clamp-load_cplx_C"/>
</dbReference>
<evidence type="ECO:0000256" key="5">
    <source>
        <dbReference type="ARBA" id="ARBA00022705"/>
    </source>
</evidence>
<dbReference type="GO" id="GO:0009360">
    <property type="term" value="C:DNA polymerase III complex"/>
    <property type="evidence" value="ECO:0007669"/>
    <property type="project" value="InterPro"/>
</dbReference>
<feature type="non-terminal residue" evidence="11">
    <location>
        <position position="330"/>
    </location>
</feature>
<protein>
    <recommendedName>
        <fullName evidence="2">DNA polymerase III subunit delta</fullName>
        <ecNumber evidence="1">2.7.7.7</ecNumber>
    </recommendedName>
</protein>
<dbReference type="InterPro" id="IPR010372">
    <property type="entry name" value="DNA_pol3_delta_N"/>
</dbReference>
<dbReference type="CDD" id="cd18138">
    <property type="entry name" value="HLD_clamp_pol_III_delta"/>
    <property type="match status" value="1"/>
</dbReference>
<feature type="domain" description="DNA polymerase III subunit delta C-terminal" evidence="10">
    <location>
        <begin position="203"/>
        <end position="325"/>
    </location>
</feature>
<keyword evidence="6" id="KW-0239">DNA-directed DNA polymerase</keyword>
<dbReference type="Gene3D" id="1.10.8.60">
    <property type="match status" value="1"/>
</dbReference>
<dbReference type="Pfam" id="PF14840">
    <property type="entry name" value="DNA_pol3_delt_C"/>
    <property type="match status" value="1"/>
</dbReference>
<dbReference type="Gene3D" id="1.20.272.10">
    <property type="match status" value="1"/>
</dbReference>
<comment type="similarity">
    <text evidence="7">Belongs to the DNA polymerase HolA subunit family.</text>
</comment>
<dbReference type="InterPro" id="IPR027417">
    <property type="entry name" value="P-loop_NTPase"/>
</dbReference>
<keyword evidence="3" id="KW-0808">Transferase</keyword>
<proteinExistence type="inferred from homology"/>
<dbReference type="SUPFAM" id="SSF48019">
    <property type="entry name" value="post-AAA+ oligomerization domain-like"/>
    <property type="match status" value="1"/>
</dbReference>
<evidence type="ECO:0000256" key="2">
    <source>
        <dbReference type="ARBA" id="ARBA00017703"/>
    </source>
</evidence>
<comment type="catalytic activity">
    <reaction evidence="8">
        <text>DNA(n) + a 2'-deoxyribonucleoside 5'-triphosphate = DNA(n+1) + diphosphate</text>
        <dbReference type="Rhea" id="RHEA:22508"/>
        <dbReference type="Rhea" id="RHEA-COMP:17339"/>
        <dbReference type="Rhea" id="RHEA-COMP:17340"/>
        <dbReference type="ChEBI" id="CHEBI:33019"/>
        <dbReference type="ChEBI" id="CHEBI:61560"/>
        <dbReference type="ChEBI" id="CHEBI:173112"/>
        <dbReference type="EC" id="2.7.7.7"/>
    </reaction>
</comment>
<dbReference type="Pfam" id="PF06144">
    <property type="entry name" value="DNA_pol3_delta"/>
    <property type="match status" value="1"/>
</dbReference>
<dbReference type="AlphaFoldDB" id="A0A382KAL4"/>
<dbReference type="GO" id="GO:0003677">
    <property type="term" value="F:DNA binding"/>
    <property type="evidence" value="ECO:0007669"/>
    <property type="project" value="InterPro"/>
</dbReference>
<evidence type="ECO:0000259" key="9">
    <source>
        <dbReference type="Pfam" id="PF06144"/>
    </source>
</evidence>
<accession>A0A382KAL4</accession>
<dbReference type="GO" id="GO:0003887">
    <property type="term" value="F:DNA-directed DNA polymerase activity"/>
    <property type="evidence" value="ECO:0007669"/>
    <property type="project" value="UniProtKB-KW"/>
</dbReference>
<evidence type="ECO:0000313" key="11">
    <source>
        <dbReference type="EMBL" id="SVC21036.1"/>
    </source>
</evidence>
<dbReference type="Gene3D" id="3.40.50.300">
    <property type="entry name" value="P-loop containing nucleotide triphosphate hydrolases"/>
    <property type="match status" value="1"/>
</dbReference>
<dbReference type="EMBL" id="UINC01079234">
    <property type="protein sequence ID" value="SVC21036.1"/>
    <property type="molecule type" value="Genomic_DNA"/>
</dbReference>
<dbReference type="SUPFAM" id="SSF52540">
    <property type="entry name" value="P-loop containing nucleoside triphosphate hydrolases"/>
    <property type="match status" value="1"/>
</dbReference>
<evidence type="ECO:0000256" key="4">
    <source>
        <dbReference type="ARBA" id="ARBA00022695"/>
    </source>
</evidence>
<evidence type="ECO:0000256" key="6">
    <source>
        <dbReference type="ARBA" id="ARBA00022932"/>
    </source>
</evidence>
<keyword evidence="4" id="KW-0548">Nucleotidyltransferase</keyword>